<dbReference type="RefSeq" id="WP_069654777.1">
    <property type="nucleotide sequence ID" value="NZ_JAFLVZ010000026.1"/>
</dbReference>
<evidence type="ECO:0000313" key="2">
    <source>
        <dbReference type="EMBL" id="PZL73662.1"/>
    </source>
</evidence>
<keyword evidence="3" id="KW-1185">Reference proteome</keyword>
<keyword evidence="1" id="KW-0812">Transmembrane</keyword>
<accession>A0A2W4BK26</accession>
<gene>
    <name evidence="2" type="ORF">CI088_08080</name>
</gene>
<feature type="transmembrane region" description="Helical" evidence="1">
    <location>
        <begin position="40"/>
        <end position="64"/>
    </location>
</feature>
<reference evidence="2 3" key="1">
    <citation type="submission" date="2017-11" db="EMBL/GenBank/DDBJ databases">
        <title>Draft genome sequence of Enterococcus plantarum TRW2 strain isolated from lettuce.</title>
        <authorList>
            <person name="Kim E.B."/>
            <person name="Marco M.L."/>
            <person name="Williams T.R."/>
            <person name="You I.H."/>
        </authorList>
    </citation>
    <scope>NUCLEOTIDE SEQUENCE [LARGE SCALE GENOMIC DNA]</scope>
    <source>
        <strain evidence="2 3">TRW2</strain>
    </source>
</reference>
<sequence length="72" mass="7681">MKALDSVALALVIVGGLNWLLVGLFEFDLVAAIFGGPTTILAKIVYVLVGLSAIYCLKLFPLIANKDKVDTM</sequence>
<evidence type="ECO:0000256" key="1">
    <source>
        <dbReference type="SAM" id="Phobius"/>
    </source>
</evidence>
<dbReference type="EMBL" id="PIEU01000068">
    <property type="protein sequence ID" value="PZL73662.1"/>
    <property type="molecule type" value="Genomic_DNA"/>
</dbReference>
<protein>
    <submittedName>
        <fullName evidence="2">DUF378 domain-containing protein</fullName>
    </submittedName>
</protein>
<keyword evidence="1" id="KW-1133">Transmembrane helix</keyword>
<dbReference type="AlphaFoldDB" id="A0A2W4BK26"/>
<comment type="caution">
    <text evidence="2">The sequence shown here is derived from an EMBL/GenBank/DDBJ whole genome shotgun (WGS) entry which is preliminary data.</text>
</comment>
<organism evidence="2 3">
    <name type="scientific">Enterococcus plantarum</name>
    <dbReference type="NCBI Taxonomy" id="1077675"/>
    <lineage>
        <taxon>Bacteria</taxon>
        <taxon>Bacillati</taxon>
        <taxon>Bacillota</taxon>
        <taxon>Bacilli</taxon>
        <taxon>Lactobacillales</taxon>
        <taxon>Enterococcaceae</taxon>
        <taxon>Enterococcus</taxon>
    </lineage>
</organism>
<dbReference type="Pfam" id="PF04070">
    <property type="entry name" value="DUF378"/>
    <property type="match status" value="1"/>
</dbReference>
<evidence type="ECO:0000313" key="3">
    <source>
        <dbReference type="Proteomes" id="UP000249828"/>
    </source>
</evidence>
<keyword evidence="1" id="KW-0472">Membrane</keyword>
<dbReference type="PANTHER" id="PTHR37304:SF1">
    <property type="entry name" value="MEMBRANE PROTEIN"/>
    <property type="match status" value="1"/>
</dbReference>
<dbReference type="Proteomes" id="UP000249828">
    <property type="component" value="Unassembled WGS sequence"/>
</dbReference>
<name>A0A2W4BK26_9ENTE</name>
<proteinExistence type="predicted"/>
<dbReference type="OrthoDB" id="9812136at2"/>
<dbReference type="PANTHER" id="PTHR37304">
    <property type="entry name" value="MEMBRANE PROTEIN-RELATED"/>
    <property type="match status" value="1"/>
</dbReference>
<feature type="transmembrane region" description="Helical" evidence="1">
    <location>
        <begin position="7"/>
        <end position="34"/>
    </location>
</feature>
<dbReference type="InterPro" id="IPR007211">
    <property type="entry name" value="DUF378"/>
</dbReference>